<gene>
    <name evidence="4" type="ORF">FD14_GL000477</name>
</gene>
<evidence type="ECO:0000313" key="4">
    <source>
        <dbReference type="EMBL" id="KRN25005.1"/>
    </source>
</evidence>
<keyword evidence="1" id="KW-0328">Glycosyltransferase</keyword>
<evidence type="ECO:0000256" key="2">
    <source>
        <dbReference type="ARBA" id="ARBA00022679"/>
    </source>
</evidence>
<protein>
    <submittedName>
        <fullName evidence="4">Lipopolysaccharide biosynthesis protein, LPS glycosyltransferase</fullName>
    </submittedName>
</protein>
<dbReference type="PATRIC" id="fig|1423804.4.peg.515"/>
<dbReference type="STRING" id="1423804.FD14_GL000477"/>
<dbReference type="OrthoDB" id="5672604at2"/>
<dbReference type="AlphaFoldDB" id="A0A0R2FKV1"/>
<dbReference type="EMBL" id="AYZM01000079">
    <property type="protein sequence ID" value="KRN25005.1"/>
    <property type="molecule type" value="Genomic_DNA"/>
</dbReference>
<accession>A0A0R2FKV1</accession>
<dbReference type="InterPro" id="IPR050748">
    <property type="entry name" value="Glycosyltrans_8_dom-fam"/>
</dbReference>
<keyword evidence="5" id="KW-1185">Reference proteome</keyword>
<evidence type="ECO:0000256" key="3">
    <source>
        <dbReference type="ARBA" id="ARBA00022723"/>
    </source>
</evidence>
<reference evidence="4 5" key="1">
    <citation type="journal article" date="2015" name="Genome Announc.">
        <title>Expanding the biotechnology potential of lactobacilli through comparative genomics of 213 strains and associated genera.</title>
        <authorList>
            <person name="Sun Z."/>
            <person name="Harris H.M."/>
            <person name="McCann A."/>
            <person name="Guo C."/>
            <person name="Argimon S."/>
            <person name="Zhang W."/>
            <person name="Yang X."/>
            <person name="Jeffery I.B."/>
            <person name="Cooney J.C."/>
            <person name="Kagawa T.F."/>
            <person name="Liu W."/>
            <person name="Song Y."/>
            <person name="Salvetti E."/>
            <person name="Wrobel A."/>
            <person name="Rasinkangas P."/>
            <person name="Parkhill J."/>
            <person name="Rea M.C."/>
            <person name="O'Sullivan O."/>
            <person name="Ritari J."/>
            <person name="Douillard F.P."/>
            <person name="Paul Ross R."/>
            <person name="Yang R."/>
            <person name="Briner A.E."/>
            <person name="Felis G.E."/>
            <person name="de Vos W.M."/>
            <person name="Barrangou R."/>
            <person name="Klaenhammer T.R."/>
            <person name="Caufield P.W."/>
            <person name="Cui Y."/>
            <person name="Zhang H."/>
            <person name="O'Toole P.W."/>
        </authorList>
    </citation>
    <scope>NUCLEOTIDE SEQUENCE [LARGE SCALE GENOMIC DNA]</scope>
    <source>
        <strain evidence="4 5">DSM 23365</strain>
    </source>
</reference>
<dbReference type="GO" id="GO:0046872">
    <property type="term" value="F:metal ion binding"/>
    <property type="evidence" value="ECO:0007669"/>
    <property type="project" value="UniProtKB-KW"/>
</dbReference>
<dbReference type="InterPro" id="IPR029044">
    <property type="entry name" value="Nucleotide-diphossugar_trans"/>
</dbReference>
<dbReference type="InterPro" id="IPR002495">
    <property type="entry name" value="Glyco_trans_8"/>
</dbReference>
<sequence>MLPINLLVTVDERYIPPLKTMLTSLKRHETTPVKVWLIHRQLSADVLAALASFITTQLGFKFQAIQADAASLGDVPVTDQYPVETYYRLLCGEILPKSVHRVLYLDPDTLILNAVADLWQLPLAGKTFAAVAHQGDQNSRERLGLAQPYFNTGVLLIDLDRLRQLVDVQAINQFVATHDALPLVDQDVLNGLYGDQVVEVDDRLWNLDVPNFAQYEAAGVTENWVKTHTKVLHYQRQPKPWQSNYQGPLATIYHANQ</sequence>
<proteinExistence type="predicted"/>
<evidence type="ECO:0000313" key="5">
    <source>
        <dbReference type="Proteomes" id="UP000051442"/>
    </source>
</evidence>
<dbReference type="CDD" id="cd04194">
    <property type="entry name" value="GT8_A4GalT_like"/>
    <property type="match status" value="1"/>
</dbReference>
<dbReference type="GO" id="GO:0016757">
    <property type="term" value="F:glycosyltransferase activity"/>
    <property type="evidence" value="ECO:0007669"/>
    <property type="project" value="UniProtKB-KW"/>
</dbReference>
<dbReference type="Proteomes" id="UP000051442">
    <property type="component" value="Unassembled WGS sequence"/>
</dbReference>
<dbReference type="SUPFAM" id="SSF53448">
    <property type="entry name" value="Nucleotide-diphospho-sugar transferases"/>
    <property type="match status" value="1"/>
</dbReference>
<dbReference type="RefSeq" id="WP_054732241.1">
    <property type="nucleotide sequence ID" value="NZ_AYZM01000079.1"/>
</dbReference>
<name>A0A0R2FKV1_9LACO</name>
<comment type="caution">
    <text evidence="4">The sequence shown here is derived from an EMBL/GenBank/DDBJ whole genome shotgun (WGS) entry which is preliminary data.</text>
</comment>
<dbReference type="PANTHER" id="PTHR13778">
    <property type="entry name" value="GLYCOSYLTRANSFERASE 8 DOMAIN-CONTAINING PROTEIN"/>
    <property type="match status" value="1"/>
</dbReference>
<organism evidence="4 5">
    <name type="scientific">Secundilactobacillus similis DSM 23365 = JCM 2765</name>
    <dbReference type="NCBI Taxonomy" id="1423804"/>
    <lineage>
        <taxon>Bacteria</taxon>
        <taxon>Bacillati</taxon>
        <taxon>Bacillota</taxon>
        <taxon>Bacilli</taxon>
        <taxon>Lactobacillales</taxon>
        <taxon>Lactobacillaceae</taxon>
        <taxon>Secundilactobacillus</taxon>
    </lineage>
</organism>
<dbReference type="PANTHER" id="PTHR13778:SF47">
    <property type="entry name" value="LIPOPOLYSACCHARIDE 1,3-GALACTOSYLTRANSFERASE"/>
    <property type="match status" value="1"/>
</dbReference>
<dbReference type="Pfam" id="PF01501">
    <property type="entry name" value="Glyco_transf_8"/>
    <property type="match status" value="1"/>
</dbReference>
<dbReference type="Gene3D" id="3.90.550.10">
    <property type="entry name" value="Spore Coat Polysaccharide Biosynthesis Protein SpsA, Chain A"/>
    <property type="match status" value="1"/>
</dbReference>
<keyword evidence="2 4" id="KW-0808">Transferase</keyword>
<keyword evidence="3" id="KW-0479">Metal-binding</keyword>
<evidence type="ECO:0000256" key="1">
    <source>
        <dbReference type="ARBA" id="ARBA00022676"/>
    </source>
</evidence>